<evidence type="ECO:0000259" key="8">
    <source>
        <dbReference type="PROSITE" id="PS50112"/>
    </source>
</evidence>
<dbReference type="NCBIfam" id="TIGR00229">
    <property type="entry name" value="sensory_box"/>
    <property type="match status" value="1"/>
</dbReference>
<dbReference type="Gene3D" id="1.10.287.130">
    <property type="match status" value="1"/>
</dbReference>
<keyword evidence="11" id="KW-1185">Reference proteome</keyword>
<dbReference type="PROSITE" id="PS50113">
    <property type="entry name" value="PAC"/>
    <property type="match status" value="1"/>
</dbReference>
<comment type="catalytic activity">
    <reaction evidence="1">
        <text>ATP + protein L-histidine = ADP + protein N-phospho-L-histidine.</text>
        <dbReference type="EC" id="2.7.13.3"/>
    </reaction>
</comment>
<reference evidence="10 11" key="1">
    <citation type="journal article" date="2013" name="Stand. Genomic Sci.">
        <title>Genomic Encyclopedia of Type Strains, Phase I: The one thousand microbial genomes (KMG-I) project.</title>
        <authorList>
            <person name="Kyrpides N.C."/>
            <person name="Woyke T."/>
            <person name="Eisen J.A."/>
            <person name="Garrity G."/>
            <person name="Lilburn T.G."/>
            <person name="Beck B.J."/>
            <person name="Whitman W.B."/>
            <person name="Hugenholtz P."/>
            <person name="Klenk H.P."/>
        </authorList>
    </citation>
    <scope>NUCLEOTIDE SEQUENCE [LARGE SCALE GENOMIC DNA]</scope>
    <source>
        <strain evidence="10 11">DSM 13484</strain>
    </source>
</reference>
<keyword evidence="5" id="KW-0418">Kinase</keyword>
<dbReference type="InterPro" id="IPR000014">
    <property type="entry name" value="PAS"/>
</dbReference>
<dbReference type="PANTHER" id="PTHR43304:SF1">
    <property type="entry name" value="PAC DOMAIN-CONTAINING PROTEIN"/>
    <property type="match status" value="1"/>
</dbReference>
<feature type="domain" description="PAC" evidence="9">
    <location>
        <begin position="114"/>
        <end position="166"/>
    </location>
</feature>
<evidence type="ECO:0000256" key="2">
    <source>
        <dbReference type="ARBA" id="ARBA00012438"/>
    </source>
</evidence>
<dbReference type="InterPro" id="IPR035965">
    <property type="entry name" value="PAS-like_dom_sf"/>
</dbReference>
<feature type="domain" description="PAS" evidence="8">
    <location>
        <begin position="39"/>
        <end position="92"/>
    </location>
</feature>
<dbReference type="GO" id="GO:0000155">
    <property type="term" value="F:phosphorelay sensor kinase activity"/>
    <property type="evidence" value="ECO:0007669"/>
    <property type="project" value="InterPro"/>
</dbReference>
<dbReference type="InterPro" id="IPR000700">
    <property type="entry name" value="PAS-assoc_C"/>
</dbReference>
<dbReference type="EC" id="2.7.13.3" evidence="2"/>
<comment type="caution">
    <text evidence="10">The sequence shown here is derived from an EMBL/GenBank/DDBJ whole genome shotgun (WGS) entry which is preliminary data.</text>
</comment>
<dbReference type="PANTHER" id="PTHR43304">
    <property type="entry name" value="PHYTOCHROME-LIKE PROTEIN CPH1"/>
    <property type="match status" value="1"/>
</dbReference>
<dbReference type="SUPFAM" id="SSF55874">
    <property type="entry name" value="ATPase domain of HSP90 chaperone/DNA topoisomerase II/histidine kinase"/>
    <property type="match status" value="1"/>
</dbReference>
<dbReference type="InterPro" id="IPR004358">
    <property type="entry name" value="Sig_transdc_His_kin-like_C"/>
</dbReference>
<keyword evidence="3" id="KW-0597">Phosphoprotein</keyword>
<protein>
    <recommendedName>
        <fullName evidence="2">histidine kinase</fullName>
        <ecNumber evidence="2">2.7.13.3</ecNumber>
    </recommendedName>
</protein>
<evidence type="ECO:0000313" key="11">
    <source>
        <dbReference type="Proteomes" id="UP000316778"/>
    </source>
</evidence>
<dbReference type="Gene3D" id="3.30.565.10">
    <property type="entry name" value="Histidine kinase-like ATPase, C-terminal domain"/>
    <property type="match status" value="1"/>
</dbReference>
<dbReference type="Proteomes" id="UP000316778">
    <property type="component" value="Unassembled WGS sequence"/>
</dbReference>
<dbReference type="CDD" id="cd00130">
    <property type="entry name" value="PAS"/>
    <property type="match status" value="1"/>
</dbReference>
<dbReference type="InterPro" id="IPR003661">
    <property type="entry name" value="HisK_dim/P_dom"/>
</dbReference>
<keyword evidence="4" id="KW-0808">Transferase</keyword>
<dbReference type="Pfam" id="PF00512">
    <property type="entry name" value="HisKA"/>
    <property type="match status" value="1"/>
</dbReference>
<evidence type="ECO:0000313" key="10">
    <source>
        <dbReference type="EMBL" id="TWI88240.1"/>
    </source>
</evidence>
<dbReference type="Pfam" id="PF13426">
    <property type="entry name" value="PAS_9"/>
    <property type="match status" value="1"/>
</dbReference>
<dbReference type="SMART" id="SM00388">
    <property type="entry name" value="HisKA"/>
    <property type="match status" value="1"/>
</dbReference>
<organism evidence="10 11">
    <name type="scientific">Chitinophaga japonensis</name>
    <name type="common">Flexibacter japonensis</name>
    <dbReference type="NCBI Taxonomy" id="104662"/>
    <lineage>
        <taxon>Bacteria</taxon>
        <taxon>Pseudomonadati</taxon>
        <taxon>Bacteroidota</taxon>
        <taxon>Chitinophagia</taxon>
        <taxon>Chitinophagales</taxon>
        <taxon>Chitinophagaceae</taxon>
        <taxon>Chitinophaga</taxon>
    </lineage>
</organism>
<dbReference type="PRINTS" id="PR00344">
    <property type="entry name" value="BCTRLSENSOR"/>
</dbReference>
<evidence type="ECO:0000256" key="5">
    <source>
        <dbReference type="ARBA" id="ARBA00022777"/>
    </source>
</evidence>
<dbReference type="SMART" id="SM00086">
    <property type="entry name" value="PAC"/>
    <property type="match status" value="1"/>
</dbReference>
<dbReference type="InterPro" id="IPR052162">
    <property type="entry name" value="Sensor_kinase/Photoreceptor"/>
</dbReference>
<evidence type="ECO:0000259" key="9">
    <source>
        <dbReference type="PROSITE" id="PS50113"/>
    </source>
</evidence>
<feature type="coiled-coil region" evidence="6">
    <location>
        <begin position="150"/>
        <end position="177"/>
    </location>
</feature>
<evidence type="ECO:0000256" key="3">
    <source>
        <dbReference type="ARBA" id="ARBA00022553"/>
    </source>
</evidence>
<gene>
    <name evidence="10" type="ORF">LX66_2323</name>
</gene>
<dbReference type="Pfam" id="PF02518">
    <property type="entry name" value="HATPase_c"/>
    <property type="match status" value="1"/>
</dbReference>
<evidence type="ECO:0000259" key="7">
    <source>
        <dbReference type="PROSITE" id="PS50109"/>
    </source>
</evidence>
<dbReference type="SUPFAM" id="SSF55785">
    <property type="entry name" value="PYP-like sensor domain (PAS domain)"/>
    <property type="match status" value="1"/>
</dbReference>
<dbReference type="AlphaFoldDB" id="A0A562T5G5"/>
<sequence>MYNFFLKLPNIKLISTHRLFFPTGSMQDNKHHILQNIDTAERYRLLIEQVKDYAIFMLDEGGHVISWNEGAQRIKGYAPHEILGKHFSVFYPAEDISKDIPGMELRVVRQTGKFEDEGWRLRKDGSRFWANVLITAVYNERRQLIGFSKVTRDLTERKKAEQALQDSEERYRSLAMQLNRTVQALATANEELQQFNSIVSHDLQEPLRTTYSYLLLIRKNLADKGEPEQLRYIERAILATTRMRELIISLLNYALLGTEERIFSLLSVEELVSETLHNLRHGLEEKNAVVQVNREISTVTGNKVRLLQLLQNLVSNAIKFSGGKTPEITISCREEPAFYLFSIADKGIGIAPEYVSRIFEVFRRLHPEKEYPGTGIGLSICKKIVEYHAGNIWVESVLGEGSVFYFTISKNLLAK</sequence>
<dbReference type="InterPro" id="IPR036890">
    <property type="entry name" value="HATPase_C_sf"/>
</dbReference>
<dbReference type="PROSITE" id="PS50109">
    <property type="entry name" value="HIS_KIN"/>
    <property type="match status" value="1"/>
</dbReference>
<keyword evidence="6" id="KW-0175">Coiled coil</keyword>
<dbReference type="SMART" id="SM00091">
    <property type="entry name" value="PAS"/>
    <property type="match status" value="1"/>
</dbReference>
<dbReference type="InterPro" id="IPR036097">
    <property type="entry name" value="HisK_dim/P_sf"/>
</dbReference>
<dbReference type="PROSITE" id="PS50112">
    <property type="entry name" value="PAS"/>
    <property type="match status" value="1"/>
</dbReference>
<dbReference type="SUPFAM" id="SSF47384">
    <property type="entry name" value="Homodimeric domain of signal transducing histidine kinase"/>
    <property type="match status" value="1"/>
</dbReference>
<dbReference type="FunFam" id="3.30.565.10:FF:000006">
    <property type="entry name" value="Sensor histidine kinase WalK"/>
    <property type="match status" value="1"/>
</dbReference>
<name>A0A562T5G5_CHIJA</name>
<dbReference type="SMART" id="SM00387">
    <property type="entry name" value="HATPase_c"/>
    <property type="match status" value="1"/>
</dbReference>
<evidence type="ECO:0000256" key="6">
    <source>
        <dbReference type="SAM" id="Coils"/>
    </source>
</evidence>
<dbReference type="InterPro" id="IPR005467">
    <property type="entry name" value="His_kinase_dom"/>
</dbReference>
<proteinExistence type="predicted"/>
<dbReference type="EMBL" id="VLLG01000003">
    <property type="protein sequence ID" value="TWI88240.1"/>
    <property type="molecule type" value="Genomic_DNA"/>
</dbReference>
<dbReference type="Gene3D" id="3.30.450.20">
    <property type="entry name" value="PAS domain"/>
    <property type="match status" value="1"/>
</dbReference>
<dbReference type="InterPro" id="IPR003594">
    <property type="entry name" value="HATPase_dom"/>
</dbReference>
<evidence type="ECO:0000256" key="1">
    <source>
        <dbReference type="ARBA" id="ARBA00000085"/>
    </source>
</evidence>
<accession>A0A562T5G5</accession>
<feature type="domain" description="Histidine kinase" evidence="7">
    <location>
        <begin position="198"/>
        <end position="412"/>
    </location>
</feature>
<dbReference type="InterPro" id="IPR001610">
    <property type="entry name" value="PAC"/>
</dbReference>
<evidence type="ECO:0000256" key="4">
    <source>
        <dbReference type="ARBA" id="ARBA00022679"/>
    </source>
</evidence>
<dbReference type="CDD" id="cd00082">
    <property type="entry name" value="HisKA"/>
    <property type="match status" value="1"/>
</dbReference>